<comment type="caution">
    <text evidence="2">The sequence shown here is derived from an EMBL/GenBank/DDBJ whole genome shotgun (WGS) entry which is preliminary data.</text>
</comment>
<organism evidence="2 3">
    <name type="scientific">Salibacter halophilus</name>
    <dbReference type="NCBI Taxonomy" id="1803916"/>
    <lineage>
        <taxon>Bacteria</taxon>
        <taxon>Pseudomonadati</taxon>
        <taxon>Bacteroidota</taxon>
        <taxon>Flavobacteriia</taxon>
        <taxon>Flavobacteriales</taxon>
        <taxon>Salibacteraceae</taxon>
        <taxon>Salibacter</taxon>
    </lineage>
</organism>
<gene>
    <name evidence="2" type="ORF">F3059_06050</name>
</gene>
<keyword evidence="1" id="KW-1133">Transmembrane helix</keyword>
<evidence type="ECO:0000313" key="3">
    <source>
        <dbReference type="Proteomes" id="UP000435357"/>
    </source>
</evidence>
<keyword evidence="3" id="KW-1185">Reference proteome</keyword>
<dbReference type="InterPro" id="IPR026414">
    <property type="entry name" value="ExosoTase_F-assoc_memb"/>
</dbReference>
<proteinExistence type="predicted"/>
<protein>
    <submittedName>
        <fullName evidence="2">Exosortase F system-associated protein</fullName>
    </submittedName>
</protein>
<dbReference type="NCBIfam" id="TIGR04127">
    <property type="entry name" value="flavo_near_exo"/>
    <property type="match status" value="1"/>
</dbReference>
<evidence type="ECO:0000313" key="2">
    <source>
        <dbReference type="EMBL" id="KAB1064913.1"/>
    </source>
</evidence>
<sequence>MKGTVIRGIGVVIGFLLLVMVRAGEETLFYDPLNRFFHTDFKGQLLPELAVGQYLLSLTFRFVINTLISLGIIYVFLWSKKYLRVAAILYGALFLLLITALTILLLTQTEQLMMLFYIRRLLMHPLLLFIFLPALYFQMKRDKQ</sequence>
<feature type="transmembrane region" description="Helical" evidence="1">
    <location>
        <begin position="85"/>
        <end position="105"/>
    </location>
</feature>
<feature type="transmembrane region" description="Helical" evidence="1">
    <location>
        <begin position="117"/>
        <end position="137"/>
    </location>
</feature>
<keyword evidence="1" id="KW-0472">Membrane</keyword>
<dbReference type="AlphaFoldDB" id="A0A6N6M5W1"/>
<dbReference type="EMBL" id="WACR01000004">
    <property type="protein sequence ID" value="KAB1064913.1"/>
    <property type="molecule type" value="Genomic_DNA"/>
</dbReference>
<dbReference type="OrthoDB" id="982493at2"/>
<accession>A0A6N6M5W1</accession>
<feature type="transmembrane region" description="Helical" evidence="1">
    <location>
        <begin position="54"/>
        <end position="78"/>
    </location>
</feature>
<keyword evidence="1" id="KW-0812">Transmembrane</keyword>
<reference evidence="2 3" key="1">
    <citation type="submission" date="2019-09" db="EMBL/GenBank/DDBJ databases">
        <title>Genomes of Cryomorphaceae.</title>
        <authorList>
            <person name="Bowman J.P."/>
        </authorList>
    </citation>
    <scope>NUCLEOTIDE SEQUENCE [LARGE SCALE GENOMIC DNA]</scope>
    <source>
        <strain evidence="2 3">KCTC 52047</strain>
    </source>
</reference>
<dbReference type="Proteomes" id="UP000435357">
    <property type="component" value="Unassembled WGS sequence"/>
</dbReference>
<dbReference type="RefSeq" id="WP_151167233.1">
    <property type="nucleotide sequence ID" value="NZ_WACR01000004.1"/>
</dbReference>
<name>A0A6N6M5W1_9FLAO</name>
<evidence type="ECO:0000256" key="1">
    <source>
        <dbReference type="SAM" id="Phobius"/>
    </source>
</evidence>